<name>A0ABQ2D175_9DEIO</name>
<dbReference type="PANTHER" id="PTHR30146:SF109">
    <property type="entry name" value="HTH-TYPE TRANSCRIPTIONAL REGULATOR GALS"/>
    <property type="match status" value="1"/>
</dbReference>
<sequence length="337" mass="37287">MARVTLRAVAKKAGVSYQTVSNVINNMDIVRPETRDRVKAVIEQMGYVPNYAARALRQARSMTVACVFYQVHASEVQDPYRTFVQAALAHAARNNNYSLLTYHVTDEPDSLRDIMQHFAQGRLDGAVLVGPSLPEQAQLQLKRSGQPLVIFDHSHPHKRWLSVTAEYREGILAVLQHLSQKGKRRIAFLAGHTSDSGNSGEERLQAYLDGMDELGVGTPAGYIQQGNWSFEGGKAAFRQFWLLNSRPEAIIAANDRMAAGLLNAALHAGVRVPQDLAITGVDDFEFTQYLVPSLTTVSVPYQQMADTAIKLLLEQMEGQTRSGVVRLPVTLKTRESS</sequence>
<dbReference type="PROSITE" id="PS50932">
    <property type="entry name" value="HTH_LACI_2"/>
    <property type="match status" value="1"/>
</dbReference>
<dbReference type="CDD" id="cd01392">
    <property type="entry name" value="HTH_LacI"/>
    <property type="match status" value="1"/>
</dbReference>
<dbReference type="CDD" id="cd06267">
    <property type="entry name" value="PBP1_LacI_sugar_binding-like"/>
    <property type="match status" value="1"/>
</dbReference>
<evidence type="ECO:0000256" key="3">
    <source>
        <dbReference type="ARBA" id="ARBA00023163"/>
    </source>
</evidence>
<dbReference type="PANTHER" id="PTHR30146">
    <property type="entry name" value="LACI-RELATED TRANSCRIPTIONAL REPRESSOR"/>
    <property type="match status" value="1"/>
</dbReference>
<dbReference type="Pfam" id="PF13377">
    <property type="entry name" value="Peripla_BP_3"/>
    <property type="match status" value="1"/>
</dbReference>
<dbReference type="Pfam" id="PF00356">
    <property type="entry name" value="LacI"/>
    <property type="match status" value="1"/>
</dbReference>
<accession>A0ABQ2D175</accession>
<dbReference type="SMART" id="SM00354">
    <property type="entry name" value="HTH_LACI"/>
    <property type="match status" value="1"/>
</dbReference>
<dbReference type="Gene3D" id="1.10.260.40">
    <property type="entry name" value="lambda repressor-like DNA-binding domains"/>
    <property type="match status" value="1"/>
</dbReference>
<dbReference type="SUPFAM" id="SSF47413">
    <property type="entry name" value="lambda repressor-like DNA-binding domains"/>
    <property type="match status" value="1"/>
</dbReference>
<dbReference type="Gene3D" id="3.40.50.2300">
    <property type="match status" value="2"/>
</dbReference>
<keyword evidence="3" id="KW-0804">Transcription</keyword>
<dbReference type="InterPro" id="IPR028082">
    <property type="entry name" value="Peripla_BP_I"/>
</dbReference>
<dbReference type="SUPFAM" id="SSF53822">
    <property type="entry name" value="Periplasmic binding protein-like I"/>
    <property type="match status" value="1"/>
</dbReference>
<evidence type="ECO:0000259" key="4">
    <source>
        <dbReference type="PROSITE" id="PS50932"/>
    </source>
</evidence>
<proteinExistence type="predicted"/>
<dbReference type="EMBL" id="BMOD01000010">
    <property type="protein sequence ID" value="GGJ40873.1"/>
    <property type="molecule type" value="Genomic_DNA"/>
</dbReference>
<dbReference type="InterPro" id="IPR000843">
    <property type="entry name" value="HTH_LacI"/>
</dbReference>
<evidence type="ECO:0000256" key="1">
    <source>
        <dbReference type="ARBA" id="ARBA00023015"/>
    </source>
</evidence>
<comment type="caution">
    <text evidence="5">The sequence shown here is derived from an EMBL/GenBank/DDBJ whole genome shotgun (WGS) entry which is preliminary data.</text>
</comment>
<dbReference type="InterPro" id="IPR010982">
    <property type="entry name" value="Lambda_DNA-bd_dom_sf"/>
</dbReference>
<dbReference type="Proteomes" id="UP000632222">
    <property type="component" value="Unassembled WGS sequence"/>
</dbReference>
<evidence type="ECO:0000313" key="6">
    <source>
        <dbReference type="Proteomes" id="UP000632222"/>
    </source>
</evidence>
<reference evidence="6" key="1">
    <citation type="journal article" date="2019" name="Int. J. Syst. Evol. Microbiol.">
        <title>The Global Catalogue of Microorganisms (GCM) 10K type strain sequencing project: providing services to taxonomists for standard genome sequencing and annotation.</title>
        <authorList>
            <consortium name="The Broad Institute Genomics Platform"/>
            <consortium name="The Broad Institute Genome Sequencing Center for Infectious Disease"/>
            <person name="Wu L."/>
            <person name="Ma J."/>
        </authorList>
    </citation>
    <scope>NUCLEOTIDE SEQUENCE [LARGE SCALE GENOMIC DNA]</scope>
    <source>
        <strain evidence="6">JCM 14370</strain>
    </source>
</reference>
<feature type="domain" description="HTH lacI-type" evidence="4">
    <location>
        <begin position="4"/>
        <end position="58"/>
    </location>
</feature>
<gene>
    <name evidence="5" type="ORF">GCM10008938_28630</name>
</gene>
<dbReference type="RefSeq" id="WP_189003395.1">
    <property type="nucleotide sequence ID" value="NZ_BMOD01000010.1"/>
</dbReference>
<evidence type="ECO:0000313" key="5">
    <source>
        <dbReference type="EMBL" id="GGJ40873.1"/>
    </source>
</evidence>
<keyword evidence="1" id="KW-0805">Transcription regulation</keyword>
<evidence type="ECO:0000256" key="2">
    <source>
        <dbReference type="ARBA" id="ARBA00023125"/>
    </source>
</evidence>
<dbReference type="InterPro" id="IPR046335">
    <property type="entry name" value="LacI/GalR-like_sensor"/>
</dbReference>
<protein>
    <submittedName>
        <fullName evidence="5">Alanine racemase</fullName>
    </submittedName>
</protein>
<keyword evidence="2" id="KW-0238">DNA-binding</keyword>
<organism evidence="5 6">
    <name type="scientific">Deinococcus roseus</name>
    <dbReference type="NCBI Taxonomy" id="392414"/>
    <lineage>
        <taxon>Bacteria</taxon>
        <taxon>Thermotogati</taxon>
        <taxon>Deinococcota</taxon>
        <taxon>Deinococci</taxon>
        <taxon>Deinococcales</taxon>
        <taxon>Deinococcaceae</taxon>
        <taxon>Deinococcus</taxon>
    </lineage>
</organism>
<keyword evidence="6" id="KW-1185">Reference proteome</keyword>